<feature type="transmembrane region" description="Helical" evidence="6">
    <location>
        <begin position="469"/>
        <end position="487"/>
    </location>
</feature>
<dbReference type="GO" id="GO:0032366">
    <property type="term" value="P:intracellular sterol transport"/>
    <property type="evidence" value="ECO:0007669"/>
    <property type="project" value="TreeGrafter"/>
</dbReference>
<feature type="transmembrane region" description="Helical" evidence="6">
    <location>
        <begin position="20"/>
        <end position="46"/>
    </location>
</feature>
<dbReference type="PANTHER" id="PTHR23319:SF4">
    <property type="entry name" value="GRAM DOMAIN CONTAINING 1B, ISOFORM E"/>
    <property type="match status" value="1"/>
</dbReference>
<dbReference type="GeneID" id="9688926"/>
<dbReference type="GO" id="GO:0032934">
    <property type="term" value="F:sterol binding"/>
    <property type="evidence" value="ECO:0007669"/>
    <property type="project" value="TreeGrafter"/>
</dbReference>
<evidence type="ECO:0000259" key="7">
    <source>
        <dbReference type="PROSITE" id="PS51778"/>
    </source>
</evidence>
<gene>
    <name evidence="8" type="ORF">MICPUCDRAFT_53181</name>
</gene>
<evidence type="ECO:0000313" key="9">
    <source>
        <dbReference type="Proteomes" id="UP000001876"/>
    </source>
</evidence>
<feature type="compositionally biased region" description="Acidic residues" evidence="5">
    <location>
        <begin position="320"/>
        <end position="331"/>
    </location>
</feature>
<dbReference type="STRING" id="564608.C1N674"/>
<evidence type="ECO:0000256" key="3">
    <source>
        <dbReference type="ARBA" id="ARBA00022989"/>
    </source>
</evidence>
<evidence type="ECO:0000256" key="2">
    <source>
        <dbReference type="ARBA" id="ARBA00022692"/>
    </source>
</evidence>
<keyword evidence="4 6" id="KW-0472">Membrane</keyword>
<dbReference type="GO" id="GO:0005789">
    <property type="term" value="C:endoplasmic reticulum membrane"/>
    <property type="evidence" value="ECO:0007669"/>
    <property type="project" value="TreeGrafter"/>
</dbReference>
<feature type="region of interest" description="Disordered" evidence="5">
    <location>
        <begin position="391"/>
        <end position="451"/>
    </location>
</feature>
<dbReference type="GO" id="GO:0120015">
    <property type="term" value="F:sterol transfer activity"/>
    <property type="evidence" value="ECO:0007669"/>
    <property type="project" value="TreeGrafter"/>
</dbReference>
<dbReference type="InterPro" id="IPR031968">
    <property type="entry name" value="VASt"/>
</dbReference>
<dbReference type="RefSeq" id="XP_003063285.1">
    <property type="nucleotide sequence ID" value="XM_003063239.1"/>
</dbReference>
<keyword evidence="9" id="KW-1185">Reference proteome</keyword>
<dbReference type="GO" id="GO:0140268">
    <property type="term" value="C:endoplasmic reticulum-plasma membrane contact site"/>
    <property type="evidence" value="ECO:0007669"/>
    <property type="project" value="TreeGrafter"/>
</dbReference>
<dbReference type="PANTHER" id="PTHR23319">
    <property type="entry name" value="GRAM DOMAIN CONTAINING 1B, ISOFORM E"/>
    <property type="match status" value="1"/>
</dbReference>
<comment type="subcellular location">
    <subcellularLocation>
        <location evidence="1">Membrane</location>
        <topology evidence="1">Single-pass membrane protein</topology>
    </subcellularLocation>
</comment>
<feature type="compositionally biased region" description="Low complexity" evidence="5">
    <location>
        <begin position="152"/>
        <end position="162"/>
    </location>
</feature>
<dbReference type="EMBL" id="GG663748">
    <property type="protein sequence ID" value="EEH52421.1"/>
    <property type="molecule type" value="Genomic_DNA"/>
</dbReference>
<organism evidence="9">
    <name type="scientific">Micromonas pusilla (strain CCMP1545)</name>
    <name type="common">Picoplanktonic green alga</name>
    <dbReference type="NCBI Taxonomy" id="564608"/>
    <lineage>
        <taxon>Eukaryota</taxon>
        <taxon>Viridiplantae</taxon>
        <taxon>Chlorophyta</taxon>
        <taxon>Mamiellophyceae</taxon>
        <taxon>Mamiellales</taxon>
        <taxon>Mamiellaceae</taxon>
        <taxon>Micromonas</taxon>
    </lineage>
</organism>
<dbReference type="KEGG" id="mpp:MICPUCDRAFT_53181"/>
<evidence type="ECO:0000256" key="6">
    <source>
        <dbReference type="SAM" id="Phobius"/>
    </source>
</evidence>
<evidence type="ECO:0000313" key="8">
    <source>
        <dbReference type="EMBL" id="EEH52421.1"/>
    </source>
</evidence>
<feature type="region of interest" description="Disordered" evidence="5">
    <location>
        <begin position="316"/>
        <end position="337"/>
    </location>
</feature>
<dbReference type="InterPro" id="IPR004182">
    <property type="entry name" value="GRAM"/>
</dbReference>
<accession>C1N674</accession>
<feature type="transmembrane region" description="Helical" evidence="6">
    <location>
        <begin position="493"/>
        <end position="509"/>
    </location>
</feature>
<dbReference type="OrthoDB" id="74360at2759"/>
<dbReference type="AlphaFoldDB" id="C1N674"/>
<proteinExistence type="predicted"/>
<evidence type="ECO:0000256" key="1">
    <source>
        <dbReference type="ARBA" id="ARBA00004167"/>
    </source>
</evidence>
<name>C1N674_MICPC</name>
<feature type="domain" description="VASt" evidence="7">
    <location>
        <begin position="195"/>
        <end position="388"/>
    </location>
</feature>
<evidence type="ECO:0000256" key="5">
    <source>
        <dbReference type="SAM" id="MobiDB-lite"/>
    </source>
</evidence>
<protein>
    <submittedName>
        <fullName evidence="8">Predicted protein</fullName>
    </submittedName>
</protein>
<dbReference type="Gene3D" id="2.30.29.30">
    <property type="entry name" value="Pleckstrin-homology domain (PH domain)/Phosphotyrosine-binding domain (PTB)"/>
    <property type="match status" value="1"/>
</dbReference>
<keyword evidence="2 6" id="KW-0812">Transmembrane</keyword>
<dbReference type="InterPro" id="IPR011993">
    <property type="entry name" value="PH-like_dom_sf"/>
</dbReference>
<keyword evidence="3 6" id="KW-1133">Transmembrane helix</keyword>
<dbReference type="Pfam" id="PF02893">
    <property type="entry name" value="GRAM"/>
    <property type="match status" value="1"/>
</dbReference>
<sequence length="581" mass="62544">MTSPVRSPPLPSPPLPPSNALFFAAVDDSDVLLGSFTCAVLSGVIVQGKMYVVRGVTGARVLFHSNIMTIVTTRELRMRDVESVEKIQRVGVLAAIEIKARDGSRETFCSFLFKENAYRCLKQAMIEDGGGARVVDRVATATATATATEAEISAAAEEASSSTPPPLLTRRNSAPQLFGEEGRPPSSVALRDGGGERVYAKTFPRTSASALFHAMFDEREATFAKHLRTNCGAVNVSSSPLIDIPTRRPRARASERVMTYNVTFPASCVVTDTQRYDEERDGDGRAFVMRSIAATRGVPYADAFIVETRVIVSDTAANERDDEDDEEDDGDVNGGGRGCDVDVRCDVEWRKSANAVVKSLVEGNARERVKKSFRAFLEQVEVDAGRETGVVDRGRGSVWSPRRNRRSPSLGSVRFDPSRPPPRAAPPRVASAPGTAAASTPPRSDESATIPTTWWSRWRRARERERERVGSGSLAPVAAAACFALALTLAPLSLYRAVFALVFVVVLAAKSVRGAGGGAVGDRDRAAPGFLESAVASASDADAPATRRAVRDALRRAAKDDALLDALCEELNRTSAEQTRR</sequence>
<dbReference type="Pfam" id="PF16016">
    <property type="entry name" value="VASt"/>
    <property type="match status" value="1"/>
</dbReference>
<feature type="region of interest" description="Disordered" evidence="5">
    <location>
        <begin position="152"/>
        <end position="191"/>
    </location>
</feature>
<reference evidence="8 9" key="1">
    <citation type="journal article" date="2009" name="Science">
        <title>Green evolution and dynamic adaptations revealed by genomes of the marine picoeukaryotes Micromonas.</title>
        <authorList>
            <person name="Worden A.Z."/>
            <person name="Lee J.H."/>
            <person name="Mock T."/>
            <person name="Rouze P."/>
            <person name="Simmons M.P."/>
            <person name="Aerts A.L."/>
            <person name="Allen A.E."/>
            <person name="Cuvelier M.L."/>
            <person name="Derelle E."/>
            <person name="Everett M.V."/>
            <person name="Foulon E."/>
            <person name="Grimwood J."/>
            <person name="Gundlach H."/>
            <person name="Henrissat B."/>
            <person name="Napoli C."/>
            <person name="McDonald S.M."/>
            <person name="Parker M.S."/>
            <person name="Rombauts S."/>
            <person name="Salamov A."/>
            <person name="Von Dassow P."/>
            <person name="Badger J.H."/>
            <person name="Coutinho P.M."/>
            <person name="Demir E."/>
            <person name="Dubchak I."/>
            <person name="Gentemann C."/>
            <person name="Eikrem W."/>
            <person name="Gready J.E."/>
            <person name="John U."/>
            <person name="Lanier W."/>
            <person name="Lindquist E.A."/>
            <person name="Lucas S."/>
            <person name="Mayer K.F."/>
            <person name="Moreau H."/>
            <person name="Not F."/>
            <person name="Otillar R."/>
            <person name="Panaud O."/>
            <person name="Pangilinan J."/>
            <person name="Paulsen I."/>
            <person name="Piegu B."/>
            <person name="Poliakov A."/>
            <person name="Robbens S."/>
            <person name="Schmutz J."/>
            <person name="Toulza E."/>
            <person name="Wyss T."/>
            <person name="Zelensky A."/>
            <person name="Zhou K."/>
            <person name="Armbrust E.V."/>
            <person name="Bhattacharya D."/>
            <person name="Goodenough U.W."/>
            <person name="Van de Peer Y."/>
            <person name="Grigoriev I.V."/>
        </authorList>
    </citation>
    <scope>NUCLEOTIDE SEQUENCE [LARGE SCALE GENOMIC DNA]</scope>
    <source>
        <strain evidence="8 9">CCMP1545</strain>
    </source>
</reference>
<dbReference type="InterPro" id="IPR051482">
    <property type="entry name" value="Cholesterol_transport"/>
</dbReference>
<dbReference type="GO" id="GO:0005886">
    <property type="term" value="C:plasma membrane"/>
    <property type="evidence" value="ECO:0007669"/>
    <property type="project" value="TreeGrafter"/>
</dbReference>
<feature type="compositionally biased region" description="Low complexity" evidence="5">
    <location>
        <begin position="426"/>
        <end position="442"/>
    </location>
</feature>
<evidence type="ECO:0000256" key="4">
    <source>
        <dbReference type="ARBA" id="ARBA00023136"/>
    </source>
</evidence>
<dbReference type="Proteomes" id="UP000001876">
    <property type="component" value="Unassembled WGS sequence"/>
</dbReference>
<dbReference type="PROSITE" id="PS51778">
    <property type="entry name" value="VAST"/>
    <property type="match status" value="1"/>
</dbReference>